<dbReference type="Proteomes" id="UP000001996">
    <property type="component" value="Unassembled WGS sequence"/>
</dbReference>
<feature type="compositionally biased region" description="Polar residues" evidence="1">
    <location>
        <begin position="450"/>
        <end position="459"/>
    </location>
</feature>
<gene>
    <name evidence="2" type="ORF">LELG_01922</name>
</gene>
<feature type="compositionally biased region" description="Polar residues" evidence="1">
    <location>
        <begin position="574"/>
        <end position="590"/>
    </location>
</feature>
<dbReference type="HOGENOM" id="CLU_013453_0_0_1"/>
<feature type="compositionally biased region" description="Polar residues" evidence="1">
    <location>
        <begin position="640"/>
        <end position="650"/>
    </location>
</feature>
<feature type="region of interest" description="Disordered" evidence="1">
    <location>
        <begin position="317"/>
        <end position="412"/>
    </location>
</feature>
<feature type="compositionally biased region" description="Low complexity" evidence="1">
    <location>
        <begin position="894"/>
        <end position="916"/>
    </location>
</feature>
<feature type="compositionally biased region" description="Basic and acidic residues" evidence="1">
    <location>
        <begin position="10"/>
        <end position="19"/>
    </location>
</feature>
<dbReference type="VEuPathDB" id="FungiDB:LELG_01922"/>
<protein>
    <submittedName>
        <fullName evidence="2">Uncharacterized protein</fullName>
    </submittedName>
</protein>
<dbReference type="InParanoid" id="A5DX35"/>
<dbReference type="OrthoDB" id="4086586at2759"/>
<feature type="compositionally biased region" description="Polar residues" evidence="1">
    <location>
        <begin position="326"/>
        <end position="341"/>
    </location>
</feature>
<feature type="compositionally biased region" description="Polar residues" evidence="1">
    <location>
        <begin position="142"/>
        <end position="152"/>
    </location>
</feature>
<feature type="region of interest" description="Disordered" evidence="1">
    <location>
        <begin position="442"/>
        <end position="594"/>
    </location>
</feature>
<feature type="compositionally biased region" description="Basic and acidic residues" evidence="1">
    <location>
        <begin position="370"/>
        <end position="386"/>
    </location>
</feature>
<organism evidence="2 3">
    <name type="scientific">Lodderomyces elongisporus (strain ATCC 11503 / CBS 2605 / JCM 1781 / NBRC 1676 / NRRL YB-4239)</name>
    <name type="common">Yeast</name>
    <name type="synonym">Saccharomyces elongisporus</name>
    <dbReference type="NCBI Taxonomy" id="379508"/>
    <lineage>
        <taxon>Eukaryota</taxon>
        <taxon>Fungi</taxon>
        <taxon>Dikarya</taxon>
        <taxon>Ascomycota</taxon>
        <taxon>Saccharomycotina</taxon>
        <taxon>Pichiomycetes</taxon>
        <taxon>Debaryomycetaceae</taxon>
        <taxon>Candida/Lodderomyces clade</taxon>
        <taxon>Lodderomyces</taxon>
    </lineage>
</organism>
<feature type="compositionally biased region" description="Low complexity" evidence="1">
    <location>
        <begin position="524"/>
        <end position="573"/>
    </location>
</feature>
<dbReference type="AlphaFoldDB" id="A5DX35"/>
<keyword evidence="3" id="KW-1185">Reference proteome</keyword>
<feature type="compositionally biased region" description="Polar residues" evidence="1">
    <location>
        <begin position="917"/>
        <end position="935"/>
    </location>
</feature>
<evidence type="ECO:0000313" key="2">
    <source>
        <dbReference type="EMBL" id="EDK43743.1"/>
    </source>
</evidence>
<feature type="compositionally biased region" description="Polar residues" evidence="1">
    <location>
        <begin position="387"/>
        <end position="405"/>
    </location>
</feature>
<feature type="compositionally biased region" description="Basic residues" evidence="1">
    <location>
        <begin position="507"/>
        <end position="517"/>
    </location>
</feature>
<feature type="compositionally biased region" description="Low complexity" evidence="1">
    <location>
        <begin position="672"/>
        <end position="682"/>
    </location>
</feature>
<sequence>MASEFLRSSPARDENEARLLKPPTLSTTQTPASKKTTGASSSFFARSINSSVKKQQQQLDQHMEQNDMHFLPSFPPSASKFQNLPSLSGWTPLISKTYSAEQILSINSTPNKLFTHPSHSLNPTLQNVQRQGSTGTGYGMSEQDNNSGIIGQNNNNNNNNNNSNNSNNNNSGYYLPGNELEFQGFGFTPLINHNFNFLANTSGSQLFGITPFQERMLQQNCEIYIDSPIRNGNGNGYGGSGGLGTGTIGTAGTTGATTNVIENFSITPSKFSLNAVASNKKILQDPLKSATKRSIALLDTPPRQPHKLSIITKAYNDESQGKEVDSPSQQPCKPVRSQPSQLDGDETDGTDDDSDNDKANENVNVNENNDFNKSDFKKDNEMKENLSRNLNTNRDANAFMQTPNPKQRLKPLNNISNKLKAELSTPADKKITPSSPSTIIIASTKKSSPNKPNLDTNNNHGHDLENEDDKENLQPPSPTPAKVSSNPPMMGIFTERKSTNMNLSSKPKPKPKPKKPSRPATEGSLTSTATTSSVKKSTASTTSSASSTTTTATKTKSTTASSTSSLKSISTSSNGTSANKQGGSGKSQAENRAKMQAGMTKFQIVLSDTHNKSLAKNKKRLERNRKEFKKNVNTNKVTNSTAHEATTMAKNSNNNSNNVFPHPFQVHPTPPSSSSTATTTTATTTTIQLPPVAPPQASSTFDNNLTMNTSREHSSILSHGGSINTSSHFNLTTDHSSFELGGLSSTPNSKVLLDRIFEKQSPQQTMQMQKQGSNVPFGSSTTHGLHLQLQQIIVDHTSIFQMQFPHQAPMGSTNMPPPMSLLNKIISPLAPHSSHAAHAAHTAHAPQHPMMAIMSTPQHSQTYNINNTSDAFTAQLPSPWNFAFGTPQTLSRINNNINSSHNTTSTNNTKSTSKNSFQFTSTASESLPSTSNESAANIAESLESQDQSRKTT</sequence>
<dbReference type="eggNOG" id="ENOG502SX1R">
    <property type="taxonomic scope" value="Eukaryota"/>
</dbReference>
<feature type="compositionally biased region" description="Low complexity" evidence="1">
    <location>
        <begin position="153"/>
        <end position="171"/>
    </location>
</feature>
<dbReference type="GeneID" id="5233977"/>
<feature type="compositionally biased region" description="Polar residues" evidence="1">
    <location>
        <begin position="24"/>
        <end position="38"/>
    </location>
</feature>
<evidence type="ECO:0000256" key="1">
    <source>
        <dbReference type="SAM" id="MobiDB-lite"/>
    </source>
</evidence>
<feature type="region of interest" description="Disordered" evidence="1">
    <location>
        <begin position="608"/>
        <end position="682"/>
    </location>
</feature>
<feature type="compositionally biased region" description="Acidic residues" evidence="1">
    <location>
        <begin position="343"/>
        <end position="355"/>
    </location>
</feature>
<proteinExistence type="predicted"/>
<dbReference type="KEGG" id="lel:PVL30_001892"/>
<reference evidence="2 3" key="1">
    <citation type="journal article" date="2009" name="Nature">
        <title>Evolution of pathogenicity and sexual reproduction in eight Candida genomes.</title>
        <authorList>
            <person name="Butler G."/>
            <person name="Rasmussen M.D."/>
            <person name="Lin M.F."/>
            <person name="Santos M.A."/>
            <person name="Sakthikumar S."/>
            <person name="Munro C.A."/>
            <person name="Rheinbay E."/>
            <person name="Grabherr M."/>
            <person name="Forche A."/>
            <person name="Reedy J.L."/>
            <person name="Agrafioti I."/>
            <person name="Arnaud M.B."/>
            <person name="Bates S."/>
            <person name="Brown A.J."/>
            <person name="Brunke S."/>
            <person name="Costanzo M.C."/>
            <person name="Fitzpatrick D.A."/>
            <person name="de Groot P.W."/>
            <person name="Harris D."/>
            <person name="Hoyer L.L."/>
            <person name="Hube B."/>
            <person name="Klis F.M."/>
            <person name="Kodira C."/>
            <person name="Lennard N."/>
            <person name="Logue M.E."/>
            <person name="Martin R."/>
            <person name="Neiman A.M."/>
            <person name="Nikolaou E."/>
            <person name="Quail M.A."/>
            <person name="Quinn J."/>
            <person name="Santos M.C."/>
            <person name="Schmitzberger F.F."/>
            <person name="Sherlock G."/>
            <person name="Shah P."/>
            <person name="Silverstein K.A."/>
            <person name="Skrzypek M.S."/>
            <person name="Soll D."/>
            <person name="Staggs R."/>
            <person name="Stansfield I."/>
            <person name="Stumpf M.P."/>
            <person name="Sudbery P.E."/>
            <person name="Srikantha T."/>
            <person name="Zeng Q."/>
            <person name="Berman J."/>
            <person name="Berriman M."/>
            <person name="Heitman J."/>
            <person name="Gow N.A."/>
            <person name="Lorenz M.C."/>
            <person name="Birren B.W."/>
            <person name="Kellis M."/>
            <person name="Cuomo C.A."/>
        </authorList>
    </citation>
    <scope>NUCLEOTIDE SEQUENCE [LARGE SCALE GENOMIC DNA]</scope>
    <source>
        <strain evidence="3">ATCC 11503 / BCRC 21390 / CBS 2605 / JCM 1781 / NBRC 1676 / NRRL YB-4239</strain>
    </source>
</reference>
<evidence type="ECO:0000313" key="3">
    <source>
        <dbReference type="Proteomes" id="UP000001996"/>
    </source>
</evidence>
<feature type="region of interest" description="Disordered" evidence="1">
    <location>
        <begin position="114"/>
        <end position="172"/>
    </location>
</feature>
<accession>A5DX35</accession>
<feature type="compositionally biased region" description="Polar residues" evidence="1">
    <location>
        <begin position="114"/>
        <end position="133"/>
    </location>
</feature>
<feature type="compositionally biased region" description="Basic residues" evidence="1">
    <location>
        <begin position="613"/>
        <end position="628"/>
    </location>
</feature>
<feature type="region of interest" description="Disordered" evidence="1">
    <location>
        <begin position="1"/>
        <end position="41"/>
    </location>
</feature>
<feature type="region of interest" description="Disordered" evidence="1">
    <location>
        <begin position="894"/>
        <end position="952"/>
    </location>
</feature>
<name>A5DX35_LODEL</name>
<dbReference type="EMBL" id="CH981525">
    <property type="protein sequence ID" value="EDK43743.1"/>
    <property type="molecule type" value="Genomic_DNA"/>
</dbReference>